<organism evidence="5 6">
    <name type="scientific">Candidatus Amesbacteria bacterium GW2011_GWC1_47_15</name>
    <dbReference type="NCBI Taxonomy" id="1618364"/>
    <lineage>
        <taxon>Bacteria</taxon>
        <taxon>Candidatus Amesiibacteriota</taxon>
    </lineage>
</organism>
<dbReference type="InterPro" id="IPR058441">
    <property type="entry name" value="DUF8128"/>
</dbReference>
<dbReference type="STRING" id="1618364.UX86_C0031G0006"/>
<dbReference type="CDD" id="cd01127">
    <property type="entry name" value="TrwB_TraG_TraD_VirD4"/>
    <property type="match status" value="1"/>
</dbReference>
<dbReference type="AlphaFoldDB" id="A0A0G1S1E3"/>
<protein>
    <submittedName>
        <fullName evidence="5">Uncharacterized protein</fullName>
    </submittedName>
</protein>
<accession>A0A0G1S1E3</accession>
<dbReference type="InterPro" id="IPR027417">
    <property type="entry name" value="P-loop_NTPase"/>
</dbReference>
<dbReference type="Proteomes" id="UP000034502">
    <property type="component" value="Unassembled WGS sequence"/>
</dbReference>
<feature type="transmembrane region" description="Helical" evidence="1">
    <location>
        <begin position="6"/>
        <end position="37"/>
    </location>
</feature>
<dbReference type="PANTHER" id="PTHR30121:SF11">
    <property type="entry name" value="AAA+ ATPASE DOMAIN-CONTAINING PROTEIN"/>
    <property type="match status" value="1"/>
</dbReference>
<gene>
    <name evidence="5" type="ORF">UX86_C0031G0006</name>
</gene>
<dbReference type="EMBL" id="LCNU01000031">
    <property type="protein sequence ID" value="KKU63176.1"/>
    <property type="molecule type" value="Genomic_DNA"/>
</dbReference>
<proteinExistence type="predicted"/>
<feature type="domain" description="TraD/TraG TraM recognition site" evidence="3">
    <location>
        <begin position="631"/>
        <end position="698"/>
    </location>
</feature>
<dbReference type="Pfam" id="PF12696">
    <property type="entry name" value="TraG-D_C"/>
    <property type="match status" value="1"/>
</dbReference>
<dbReference type="InterPro" id="IPR051162">
    <property type="entry name" value="T4SS_component"/>
</dbReference>
<dbReference type="Pfam" id="PF26449">
    <property type="entry name" value="DUF8128"/>
    <property type="match status" value="1"/>
</dbReference>
<feature type="transmembrane region" description="Helical" evidence="1">
    <location>
        <begin position="85"/>
        <end position="104"/>
    </location>
</feature>
<evidence type="ECO:0000256" key="1">
    <source>
        <dbReference type="SAM" id="Phobius"/>
    </source>
</evidence>
<dbReference type="SUPFAM" id="SSF52540">
    <property type="entry name" value="P-loop containing nucleoside triphosphate hydrolases"/>
    <property type="match status" value="1"/>
</dbReference>
<keyword evidence="1" id="KW-1133">Transmembrane helix</keyword>
<dbReference type="Gene3D" id="3.40.50.300">
    <property type="entry name" value="P-loop containing nucleotide triphosphate hydrolases"/>
    <property type="match status" value="2"/>
</dbReference>
<evidence type="ECO:0000259" key="4">
    <source>
        <dbReference type="Pfam" id="PF26449"/>
    </source>
</evidence>
<evidence type="ECO:0000259" key="2">
    <source>
        <dbReference type="Pfam" id="PF01935"/>
    </source>
</evidence>
<dbReference type="Pfam" id="PF01935">
    <property type="entry name" value="DUF87"/>
    <property type="match status" value="1"/>
</dbReference>
<keyword evidence="1" id="KW-0812">Transmembrane</keyword>
<comment type="caution">
    <text evidence="5">The sequence shown here is derived from an EMBL/GenBank/DDBJ whole genome shotgun (WGS) entry which is preliminary data.</text>
</comment>
<dbReference type="PATRIC" id="fig|1618364.3.peg.872"/>
<dbReference type="InterPro" id="IPR002789">
    <property type="entry name" value="HerA_central"/>
</dbReference>
<sequence>MAEVNLSLLLLQIALALGALGIFVMLVIVGVYMLIVWMRHKDREEKSLEMTCIQVAVPRDNEIKTDAMEQIFGSLSSIKKGKRGLFGWLTFLVVQPHISFEIVARKEDVRFYIVMPEKMRDLVEKQIHGGYPGAEIKVVDEPNIFTDTGRVEFAWMILRNAAYNPINVYKNLATDPMAGLTSAVAKMGEGEGAHIQILIHPADNKWKGKGRSWISKTKKTEANPEKASYKVDSKVMEAVENKVGKPGFYTSIRVVVCSENSGSAKAHMANIRAAFEQYNGDLNGFKGKKIRLKGHFMLDFIYRYQPAIWWGNWTILNSEELATIYHFPNKTIETPHIHWLNAKRAPAPQQIPNEGLYLGKSIFRGTTRPVYISESDRERHMYIVGRTGTGKTEFLKTMILQDIKAGRGVAVIDPHDLAEDLLGYIPPERAEDVIFFEPSDEDWPMGLNLLETRNEQERHMATNAVIGMMYKLYDPHKTGIIGPRFEHAIRNAMLTVMDAIPGGTFIEVVQALQRPEFVQEMLPRVKDPLVRRYWTDQIAQTSDFHKSEVLDYIVSKFGRFVTNKTIRNIIGQSQSAFDFRKVMDDGKILIVNLSKGKLGEENSNFLGLVLVPRLLAAAMSRADVPEATRRPFYLYVDEFQNFATPDFATILSEARKYKMNLTVANQFTSQMEDEVKNAVFGNVGTLISFRVGVGDANYLQHEYSPTFNEADLLNIERFNVFIKTIVRNEPVPPFTMDVTKDIEAERRMHNPKLAEAIKQLSRLKYGRDVRVVEADIAERSKL</sequence>
<feature type="domain" description="Helicase HerA central" evidence="2">
    <location>
        <begin position="358"/>
        <end position="416"/>
    </location>
</feature>
<evidence type="ECO:0000313" key="5">
    <source>
        <dbReference type="EMBL" id="KKU63176.1"/>
    </source>
</evidence>
<name>A0A0G1S1E3_9BACT</name>
<evidence type="ECO:0000259" key="3">
    <source>
        <dbReference type="Pfam" id="PF12696"/>
    </source>
</evidence>
<reference evidence="5 6" key="1">
    <citation type="journal article" date="2015" name="Nature">
        <title>rRNA introns, odd ribosomes, and small enigmatic genomes across a large radiation of phyla.</title>
        <authorList>
            <person name="Brown C.T."/>
            <person name="Hug L.A."/>
            <person name="Thomas B.C."/>
            <person name="Sharon I."/>
            <person name="Castelle C.J."/>
            <person name="Singh A."/>
            <person name="Wilkins M.J."/>
            <person name="Williams K.H."/>
            <person name="Banfield J.F."/>
        </authorList>
    </citation>
    <scope>NUCLEOTIDE SEQUENCE [LARGE SCALE GENOMIC DNA]</scope>
</reference>
<evidence type="ECO:0000313" key="6">
    <source>
        <dbReference type="Proteomes" id="UP000034502"/>
    </source>
</evidence>
<dbReference type="PANTHER" id="PTHR30121">
    <property type="entry name" value="UNCHARACTERIZED PROTEIN YJGR-RELATED"/>
    <property type="match status" value="1"/>
</dbReference>
<feature type="domain" description="DUF8128" evidence="4">
    <location>
        <begin position="49"/>
        <end position="339"/>
    </location>
</feature>
<dbReference type="InterPro" id="IPR032689">
    <property type="entry name" value="TraG-D_C"/>
</dbReference>
<keyword evidence="1" id="KW-0472">Membrane</keyword>